<accession>A0A2B7ZRR5</accession>
<protein>
    <submittedName>
        <fullName evidence="2">Uncharacterized protein</fullName>
    </submittedName>
</protein>
<comment type="caution">
    <text evidence="2">The sequence shown here is derived from an EMBL/GenBank/DDBJ whole genome shotgun (WGS) entry which is preliminary data.</text>
</comment>
<organism evidence="2 3">
    <name type="scientific">[Emmonsia] crescens</name>
    <dbReference type="NCBI Taxonomy" id="73230"/>
    <lineage>
        <taxon>Eukaryota</taxon>
        <taxon>Fungi</taxon>
        <taxon>Dikarya</taxon>
        <taxon>Ascomycota</taxon>
        <taxon>Pezizomycotina</taxon>
        <taxon>Eurotiomycetes</taxon>
        <taxon>Eurotiomycetidae</taxon>
        <taxon>Onygenales</taxon>
        <taxon>Ajellomycetaceae</taxon>
        <taxon>Emergomyces</taxon>
    </lineage>
</organism>
<feature type="compositionally biased region" description="Basic and acidic residues" evidence="1">
    <location>
        <begin position="838"/>
        <end position="852"/>
    </location>
</feature>
<feature type="region of interest" description="Disordered" evidence="1">
    <location>
        <begin position="785"/>
        <end position="852"/>
    </location>
</feature>
<keyword evidence="3" id="KW-1185">Reference proteome</keyword>
<dbReference type="STRING" id="73230.A0A2B7ZRR5"/>
<dbReference type="VEuPathDB" id="FungiDB:EMCG_06683"/>
<proteinExistence type="predicted"/>
<reference evidence="2 3" key="1">
    <citation type="submission" date="2017-10" db="EMBL/GenBank/DDBJ databases">
        <title>Comparative genomics in systemic dimorphic fungi from Ajellomycetaceae.</title>
        <authorList>
            <person name="Munoz J.F."/>
            <person name="Mcewen J.G."/>
            <person name="Clay O.K."/>
            <person name="Cuomo C.A."/>
        </authorList>
    </citation>
    <scope>NUCLEOTIDE SEQUENCE [LARGE SCALE GENOMIC DNA]</scope>
    <source>
        <strain evidence="2 3">UAMH4076</strain>
    </source>
</reference>
<feature type="region of interest" description="Disordered" evidence="1">
    <location>
        <begin position="1"/>
        <end position="26"/>
    </location>
</feature>
<sequence>MEQREHQLSASSEDDGSPTRPYPNPGPGWKHLAISASYREDEFGCDYLRSPTPCVHPETAKNMPPAINTTYYRSKDYLNLCFITTSRWRGKVPLTTSSAGPAKNRGIAGPGWKYWRPVSTEFNPGCVSGRGIPNYIPEWELIQDDQGWFHVDDVERLYPITLSPDLQENHSVVRFVPYSFTPAERQPKGNEPQVPLNVNQLESYLGLLHSVPNDHRLHLGFEKSTLSLKAAAGTLDTHLENIKKLFDGWETFKVIDFDEFMNPTVYSQNVPQRQVSYKEWNIGGRPYLRAAMPSLLAECASLNISPTPFRLTRTGNCIKQSRLTPKQGYGPWYRIVHCQGLTSRFCKEILPQFTNVKDVVALLLEPSLFGNNTHGIQSQEIVDYVSKMFLLHLNCHRRYTIYNHYKHRAPFHITWFRIMKDEELAVNANWKSGRLYGGTKEQKFEEVAFTVDYFFEQTLLSDWSLRVSPTSYGLFHWTTILLSPQHMHLSHENLHWPPSAILVLIQNALEDAANSCEDICSHFASVLNDQLAIFDLDEHDNLLFDDDTFSRSRCYFWVIDSLETFKERIADAKKQWEDFWAAREAIFKKHEEGHISRLKSFGIRDPFFAAENREQVVFPKIYLVDDVVKSIDIEVSRLNNSAQVLEGFYKKTQSLRDGLFSASAVAESRAATQLGENIRLLTYVSIFYLPLSYTASLWSINEQYTVPNLAIVTCFLAFTTYYLTLRHIKNPVIDRMKKDPDRAWGDRGDRFSAFKPVRDKVEPSQWHIPQYLCIEILRQLRLLKPSPGKPGPEHENIKPYEAKPPPFSLGEPATELKRESNKSTQNGKQAIPNGTLFSDHEELKQELEPREGSISRFLGRRGHWLRRAKRLKTVRDDAEKEV</sequence>
<dbReference type="Proteomes" id="UP000226031">
    <property type="component" value="Unassembled WGS sequence"/>
</dbReference>
<name>A0A2B7ZRR5_9EURO</name>
<dbReference type="VEuPathDB" id="FungiDB:EMCG_06682"/>
<feature type="compositionally biased region" description="Basic and acidic residues" evidence="1">
    <location>
        <begin position="791"/>
        <end position="801"/>
    </location>
</feature>
<evidence type="ECO:0000313" key="2">
    <source>
        <dbReference type="EMBL" id="PGH36000.1"/>
    </source>
</evidence>
<dbReference type="EMBL" id="PDND01000013">
    <property type="protein sequence ID" value="PGH36000.1"/>
    <property type="molecule type" value="Genomic_DNA"/>
</dbReference>
<evidence type="ECO:0000313" key="3">
    <source>
        <dbReference type="Proteomes" id="UP000226031"/>
    </source>
</evidence>
<dbReference type="AlphaFoldDB" id="A0A2B7ZRR5"/>
<gene>
    <name evidence="2" type="ORF">GX50_01170</name>
</gene>
<evidence type="ECO:0000256" key="1">
    <source>
        <dbReference type="SAM" id="MobiDB-lite"/>
    </source>
</evidence>